<evidence type="ECO:0000313" key="3">
    <source>
        <dbReference type="Proteomes" id="UP001438953"/>
    </source>
</evidence>
<dbReference type="Gene3D" id="3.40.50.1820">
    <property type="entry name" value="alpha/beta hydrolase"/>
    <property type="match status" value="1"/>
</dbReference>
<sequence>MDHQDTPLRPLGKRRVFYIPGYDPFPPRRYRELYRRESTAQARISGYEIHQKASREGGKYGWQVHSTQDGHSVEALVEVLLWSDIVRGSMGSSILATYMQLLRTAFLYIGSGALFRLMRLRNGPVLAALYPVVALLVQLIAVMAAAGALYWGLATLARMIAPAWPLHGLALVPAIGVVIFGLRWFRAHDNRFYAYYLMHDYAFTARWNGAYPPALEDRIEVFADRIAQALEEDWDEVLVVGHSSGAHVAISVLAALDRRAVSGAALSLLTLGHVVPMVSFLPRAQRLRRDLHDLSATSRLTWVDVTAMGDGCTFALVDPAGVTGVAPEKQTGPLVFSAAFSQSLSPERWKADRRRYFQLHFQYLCAFDRVQDYDYFRITAGPLTLAQRYGARAHSPSRLSASVNRYRSMS</sequence>
<protein>
    <recommendedName>
        <fullName evidence="4">Alpha/beta hydrolase</fullName>
    </recommendedName>
</protein>
<keyword evidence="1" id="KW-0812">Transmembrane</keyword>
<keyword evidence="1" id="KW-0472">Membrane</keyword>
<feature type="transmembrane region" description="Helical" evidence="1">
    <location>
        <begin position="127"/>
        <end position="152"/>
    </location>
</feature>
<dbReference type="SUPFAM" id="SSF53474">
    <property type="entry name" value="alpha/beta-Hydrolases"/>
    <property type="match status" value="1"/>
</dbReference>
<feature type="transmembrane region" description="Helical" evidence="1">
    <location>
        <begin position="164"/>
        <end position="185"/>
    </location>
</feature>
<evidence type="ECO:0008006" key="4">
    <source>
        <dbReference type="Google" id="ProtNLM"/>
    </source>
</evidence>
<keyword evidence="3" id="KW-1185">Reference proteome</keyword>
<organism evidence="2 3">
    <name type="scientific">Thioclava kandeliae</name>
    <dbReference type="NCBI Taxonomy" id="3070818"/>
    <lineage>
        <taxon>Bacteria</taxon>
        <taxon>Pseudomonadati</taxon>
        <taxon>Pseudomonadota</taxon>
        <taxon>Alphaproteobacteria</taxon>
        <taxon>Rhodobacterales</taxon>
        <taxon>Paracoccaceae</taxon>
        <taxon>Thioclava</taxon>
    </lineage>
</organism>
<accession>A0ABV1SF11</accession>
<dbReference type="InterPro" id="IPR029058">
    <property type="entry name" value="AB_hydrolase_fold"/>
</dbReference>
<name>A0ABV1SF11_9RHOB</name>
<evidence type="ECO:0000313" key="2">
    <source>
        <dbReference type="EMBL" id="MER5171469.1"/>
    </source>
</evidence>
<proteinExistence type="predicted"/>
<dbReference type="Proteomes" id="UP001438953">
    <property type="component" value="Unassembled WGS sequence"/>
</dbReference>
<keyword evidence="1" id="KW-1133">Transmembrane helix</keyword>
<gene>
    <name evidence="2" type="ORF">VSX56_06730</name>
</gene>
<dbReference type="RefSeq" id="WP_350935831.1">
    <property type="nucleotide sequence ID" value="NZ_JAYWLC010000004.1"/>
</dbReference>
<comment type="caution">
    <text evidence="2">The sequence shown here is derived from an EMBL/GenBank/DDBJ whole genome shotgun (WGS) entry which is preliminary data.</text>
</comment>
<reference evidence="2 3" key="1">
    <citation type="submission" date="2024-06" db="EMBL/GenBank/DDBJ databases">
        <title>Thioclava kandeliae sp. nov. from a rhizosphere soil sample of Kandelia candel in a mangrove.</title>
        <authorList>
            <person name="Mu T."/>
        </authorList>
    </citation>
    <scope>NUCLEOTIDE SEQUENCE [LARGE SCALE GENOMIC DNA]</scope>
    <source>
        <strain evidence="2 3">CPCC 100088</strain>
    </source>
</reference>
<evidence type="ECO:0000256" key="1">
    <source>
        <dbReference type="SAM" id="Phobius"/>
    </source>
</evidence>
<dbReference type="EMBL" id="JAYWLC010000004">
    <property type="protein sequence ID" value="MER5171469.1"/>
    <property type="molecule type" value="Genomic_DNA"/>
</dbReference>